<name>A0ABR7VH10_9FLAO</name>
<sequence length="91" mass="10267">MESIKNSIQLMCLALLVLVTACSPKFSEEAKTDFNLVKNEGGSTLGYNPNSGIKLLTLDQYAFKDLNKNGTLDAYEDWRLSADERVKKYRE</sequence>
<evidence type="ECO:0000313" key="3">
    <source>
        <dbReference type="Proteomes" id="UP000598350"/>
    </source>
</evidence>
<proteinExistence type="predicted"/>
<comment type="caution">
    <text evidence="2">The sequence shown here is derived from an EMBL/GenBank/DDBJ whole genome shotgun (WGS) entry which is preliminary data.</text>
</comment>
<dbReference type="PROSITE" id="PS51257">
    <property type="entry name" value="PROKAR_LIPOPROTEIN"/>
    <property type="match status" value="1"/>
</dbReference>
<gene>
    <name evidence="2" type="ORF">HPE63_14135</name>
</gene>
<accession>A0ABR7VH10</accession>
<evidence type="ECO:0000313" key="2">
    <source>
        <dbReference type="EMBL" id="MBD0851817.1"/>
    </source>
</evidence>
<dbReference type="RefSeq" id="WP_188314943.1">
    <property type="nucleotide sequence ID" value="NZ_JABTCG010000005.1"/>
</dbReference>
<protein>
    <recommendedName>
        <fullName evidence="4">Beta-glucosidase</fullName>
    </recommendedName>
</protein>
<feature type="chain" id="PRO_5045125479" description="Beta-glucosidase" evidence="1">
    <location>
        <begin position="28"/>
        <end position="91"/>
    </location>
</feature>
<dbReference type="Proteomes" id="UP000598350">
    <property type="component" value="Unassembled WGS sequence"/>
</dbReference>
<feature type="signal peptide" evidence="1">
    <location>
        <begin position="1"/>
        <end position="27"/>
    </location>
</feature>
<evidence type="ECO:0000256" key="1">
    <source>
        <dbReference type="SAM" id="SignalP"/>
    </source>
</evidence>
<keyword evidence="1" id="KW-0732">Signal</keyword>
<dbReference type="EMBL" id="JABTCG010000005">
    <property type="protein sequence ID" value="MBD0851817.1"/>
    <property type="molecule type" value="Genomic_DNA"/>
</dbReference>
<reference evidence="2 3" key="1">
    <citation type="submission" date="2020-05" db="EMBL/GenBank/DDBJ databases">
        <title>The draft genome sequence of Maribacter arenosus CAU 1321.</title>
        <authorList>
            <person name="Mu L."/>
        </authorList>
    </citation>
    <scope>NUCLEOTIDE SEQUENCE [LARGE SCALE GENOMIC DNA]</scope>
    <source>
        <strain evidence="2 3">CAU 1321</strain>
    </source>
</reference>
<evidence type="ECO:0008006" key="4">
    <source>
        <dbReference type="Google" id="ProtNLM"/>
    </source>
</evidence>
<organism evidence="2 3">
    <name type="scientific">Maribacter arenosus</name>
    <dbReference type="NCBI Taxonomy" id="1854708"/>
    <lineage>
        <taxon>Bacteria</taxon>
        <taxon>Pseudomonadati</taxon>
        <taxon>Bacteroidota</taxon>
        <taxon>Flavobacteriia</taxon>
        <taxon>Flavobacteriales</taxon>
        <taxon>Flavobacteriaceae</taxon>
        <taxon>Maribacter</taxon>
    </lineage>
</organism>
<keyword evidence="3" id="KW-1185">Reference proteome</keyword>